<dbReference type="AlphaFoldDB" id="A0A5B7H4B5"/>
<name>A0A5B7H4B5_PORTR</name>
<comment type="caution">
    <text evidence="1">The sequence shown here is derived from an EMBL/GenBank/DDBJ whole genome shotgun (WGS) entry which is preliminary data.</text>
</comment>
<protein>
    <submittedName>
        <fullName evidence="1">Uncharacterized protein</fullName>
    </submittedName>
</protein>
<sequence>MRLPSTARRVLVPCLQNQGHTPVTWTSPRTLLTWCHTSRRDRILRTLSRKDTHYFSLSCCRRSERCRATVTMAVECH</sequence>
<evidence type="ECO:0000313" key="2">
    <source>
        <dbReference type="Proteomes" id="UP000324222"/>
    </source>
</evidence>
<dbReference type="Proteomes" id="UP000324222">
    <property type="component" value="Unassembled WGS sequence"/>
</dbReference>
<organism evidence="1 2">
    <name type="scientific">Portunus trituberculatus</name>
    <name type="common">Swimming crab</name>
    <name type="synonym">Neptunus trituberculatus</name>
    <dbReference type="NCBI Taxonomy" id="210409"/>
    <lineage>
        <taxon>Eukaryota</taxon>
        <taxon>Metazoa</taxon>
        <taxon>Ecdysozoa</taxon>
        <taxon>Arthropoda</taxon>
        <taxon>Crustacea</taxon>
        <taxon>Multicrustacea</taxon>
        <taxon>Malacostraca</taxon>
        <taxon>Eumalacostraca</taxon>
        <taxon>Eucarida</taxon>
        <taxon>Decapoda</taxon>
        <taxon>Pleocyemata</taxon>
        <taxon>Brachyura</taxon>
        <taxon>Eubrachyura</taxon>
        <taxon>Portunoidea</taxon>
        <taxon>Portunidae</taxon>
        <taxon>Portuninae</taxon>
        <taxon>Portunus</taxon>
    </lineage>
</organism>
<dbReference type="EMBL" id="VSRR010021136">
    <property type="protein sequence ID" value="MPC63684.1"/>
    <property type="molecule type" value="Genomic_DNA"/>
</dbReference>
<evidence type="ECO:0000313" key="1">
    <source>
        <dbReference type="EMBL" id="MPC63684.1"/>
    </source>
</evidence>
<accession>A0A5B7H4B5</accession>
<reference evidence="1 2" key="1">
    <citation type="submission" date="2019-05" db="EMBL/GenBank/DDBJ databases">
        <title>Another draft genome of Portunus trituberculatus and its Hox gene families provides insights of decapod evolution.</title>
        <authorList>
            <person name="Jeong J.-H."/>
            <person name="Song I."/>
            <person name="Kim S."/>
            <person name="Choi T."/>
            <person name="Kim D."/>
            <person name="Ryu S."/>
            <person name="Kim W."/>
        </authorList>
    </citation>
    <scope>NUCLEOTIDE SEQUENCE [LARGE SCALE GENOMIC DNA]</scope>
    <source>
        <tissue evidence="1">Muscle</tissue>
    </source>
</reference>
<gene>
    <name evidence="1" type="ORF">E2C01_057786</name>
</gene>
<proteinExistence type="predicted"/>
<keyword evidence="2" id="KW-1185">Reference proteome</keyword>